<dbReference type="InterPro" id="IPR005901">
    <property type="entry name" value="GLPGLI"/>
</dbReference>
<keyword evidence="1" id="KW-0732">Signal</keyword>
<dbReference type="Proteomes" id="UP000615593">
    <property type="component" value="Unassembled WGS sequence"/>
</dbReference>
<feature type="chain" id="PRO_5047203585" evidence="1">
    <location>
        <begin position="27"/>
        <end position="250"/>
    </location>
</feature>
<feature type="signal peptide" evidence="1">
    <location>
        <begin position="1"/>
        <end position="26"/>
    </location>
</feature>
<name>A0ABQ3BX88_9FLAO</name>
<sequence length="250" mass="29122">MKFFFSRKIFALKVVVLLLFTNNSNSQTTYKVIYKVEPILQEKIDDKSESTKQIVKKIVEYARNTNYVLIANQKNSIFKKEEQLQIGNKDRLEHIYIKGSKLFTSFNEKIYTDFENYSIIFIRNLLDRNFTVKRSFHEFNWKINDSVKTILGLKARNAKGAYYDPISDKKIEVDVWFTPSIPLSAGPDIFMGLPGLIVEIHLKKAIISVSTIEENIETDIKSLKSNNVLTQEEFENMILKLNSKILKDFN</sequence>
<accession>A0ABQ3BX88</accession>
<evidence type="ECO:0000256" key="1">
    <source>
        <dbReference type="SAM" id="SignalP"/>
    </source>
</evidence>
<evidence type="ECO:0000313" key="3">
    <source>
        <dbReference type="Proteomes" id="UP000615593"/>
    </source>
</evidence>
<proteinExistence type="predicted"/>
<reference evidence="3" key="1">
    <citation type="journal article" date="2019" name="Int. J. Syst. Evol. Microbiol.">
        <title>The Global Catalogue of Microorganisms (GCM) 10K type strain sequencing project: providing services to taxonomists for standard genome sequencing and annotation.</title>
        <authorList>
            <consortium name="The Broad Institute Genomics Platform"/>
            <consortium name="The Broad Institute Genome Sequencing Center for Infectious Disease"/>
            <person name="Wu L."/>
            <person name="Ma J."/>
        </authorList>
    </citation>
    <scope>NUCLEOTIDE SEQUENCE [LARGE SCALE GENOMIC DNA]</scope>
    <source>
        <strain evidence="3">KCTC 12708</strain>
    </source>
</reference>
<protein>
    <submittedName>
        <fullName evidence="2">GLPGLI family protein</fullName>
    </submittedName>
</protein>
<comment type="caution">
    <text evidence="2">The sequence shown here is derived from an EMBL/GenBank/DDBJ whole genome shotgun (WGS) entry which is preliminary data.</text>
</comment>
<evidence type="ECO:0000313" key="2">
    <source>
        <dbReference type="EMBL" id="GGZ59893.1"/>
    </source>
</evidence>
<dbReference type="NCBIfam" id="TIGR01200">
    <property type="entry name" value="GLPGLI"/>
    <property type="match status" value="1"/>
</dbReference>
<keyword evidence="3" id="KW-1185">Reference proteome</keyword>
<dbReference type="EMBL" id="BMWY01000006">
    <property type="protein sequence ID" value="GGZ59893.1"/>
    <property type="molecule type" value="Genomic_DNA"/>
</dbReference>
<gene>
    <name evidence="2" type="ORF">GCM10008088_21720</name>
</gene>
<organism evidence="2 3">
    <name type="scientific">Mesonia mobilis</name>
    <dbReference type="NCBI Taxonomy" id="369791"/>
    <lineage>
        <taxon>Bacteria</taxon>
        <taxon>Pseudomonadati</taxon>
        <taxon>Bacteroidota</taxon>
        <taxon>Flavobacteriia</taxon>
        <taxon>Flavobacteriales</taxon>
        <taxon>Flavobacteriaceae</taxon>
        <taxon>Mesonia</taxon>
    </lineage>
</organism>
<dbReference type="Pfam" id="PF09697">
    <property type="entry name" value="Porph_ging"/>
    <property type="match status" value="1"/>
</dbReference>